<evidence type="ECO:0000256" key="4">
    <source>
        <dbReference type="ARBA" id="ARBA00022777"/>
    </source>
</evidence>
<dbReference type="Proteomes" id="UP000463857">
    <property type="component" value="Chromosome"/>
</dbReference>
<dbReference type="Gene3D" id="3.40.50.10330">
    <property type="entry name" value="Probable inorganic polyphosphate/atp-NAD kinase, domain 1"/>
    <property type="match status" value="1"/>
</dbReference>
<comment type="catalytic activity">
    <reaction evidence="8 9">
        <text>NAD(+) + ATP = ADP + NADP(+) + H(+)</text>
        <dbReference type="Rhea" id="RHEA:18629"/>
        <dbReference type="ChEBI" id="CHEBI:15378"/>
        <dbReference type="ChEBI" id="CHEBI:30616"/>
        <dbReference type="ChEBI" id="CHEBI:57540"/>
        <dbReference type="ChEBI" id="CHEBI:58349"/>
        <dbReference type="ChEBI" id="CHEBI:456216"/>
        <dbReference type="EC" id="2.7.1.23"/>
    </reaction>
</comment>
<organism evidence="10 11">
    <name type="scientific">Epidermidibacterium keratini</name>
    <dbReference type="NCBI Taxonomy" id="1891644"/>
    <lineage>
        <taxon>Bacteria</taxon>
        <taxon>Bacillati</taxon>
        <taxon>Actinomycetota</taxon>
        <taxon>Actinomycetes</taxon>
        <taxon>Sporichthyales</taxon>
        <taxon>Sporichthyaceae</taxon>
        <taxon>Epidermidibacterium</taxon>
    </lineage>
</organism>
<feature type="binding site" evidence="9">
    <location>
        <begin position="156"/>
        <end position="157"/>
    </location>
    <ligand>
        <name>NAD(+)</name>
        <dbReference type="ChEBI" id="CHEBI:57540"/>
    </ligand>
</feature>
<dbReference type="Pfam" id="PF20143">
    <property type="entry name" value="NAD_kinase_C"/>
    <property type="match status" value="1"/>
</dbReference>
<dbReference type="InterPro" id="IPR002504">
    <property type="entry name" value="NADK"/>
</dbReference>
<keyword evidence="4 9" id="KW-0418">Kinase</keyword>
<dbReference type="GO" id="GO:0006741">
    <property type="term" value="P:NADP+ biosynthetic process"/>
    <property type="evidence" value="ECO:0007669"/>
    <property type="project" value="UniProtKB-UniRule"/>
</dbReference>
<feature type="active site" description="Proton acceptor" evidence="9">
    <location>
        <position position="80"/>
    </location>
</feature>
<dbReference type="GO" id="GO:0051287">
    <property type="term" value="F:NAD binding"/>
    <property type="evidence" value="ECO:0007669"/>
    <property type="project" value="UniProtKB-ARBA"/>
</dbReference>
<reference evidence="10 11" key="1">
    <citation type="journal article" date="2018" name="Int. J. Syst. Evol. Microbiol.">
        <title>Epidermidibacterium keratini gen. nov., sp. nov., a member of the family Sporichthyaceae, isolated from keratin epidermis.</title>
        <authorList>
            <person name="Lee D.G."/>
            <person name="Trujillo M.E."/>
            <person name="Kang S."/>
            <person name="Nam J.J."/>
            <person name="Kim Y.J."/>
        </authorList>
    </citation>
    <scope>NUCLEOTIDE SEQUENCE [LARGE SCALE GENOMIC DNA]</scope>
    <source>
        <strain evidence="10 11">EPI-7</strain>
    </source>
</reference>
<comment type="caution">
    <text evidence="9">Lacks conserved residue(s) required for the propagation of feature annotation.</text>
</comment>
<dbReference type="OrthoDB" id="9774737at2"/>
<dbReference type="GO" id="GO:0046872">
    <property type="term" value="F:metal ion binding"/>
    <property type="evidence" value="ECO:0007669"/>
    <property type="project" value="UniProtKB-UniRule"/>
</dbReference>
<feature type="binding site" evidence="9">
    <location>
        <position position="85"/>
    </location>
    <ligand>
        <name>NAD(+)</name>
        <dbReference type="ChEBI" id="CHEBI:57540"/>
    </ligand>
</feature>
<dbReference type="PANTHER" id="PTHR20275:SF0">
    <property type="entry name" value="NAD KINASE"/>
    <property type="match status" value="1"/>
</dbReference>
<evidence type="ECO:0000256" key="8">
    <source>
        <dbReference type="ARBA" id="ARBA00047925"/>
    </source>
</evidence>
<dbReference type="NCBIfam" id="NF002892">
    <property type="entry name" value="PRK03372.1"/>
    <property type="match status" value="1"/>
</dbReference>
<sequence>MPRRQRAVILVTHAGRPDVVELARQVVAQLQDADTRVYAPAEEIAPLGCTDVVPLPEPDESGQVLIDELEPEFVVVLGGDGTFLRAAEYAHPSGAAMLGVNLGHVGFLAETEPEMVTEAIDHLLGGTYRIEERLALQAAVFDPKRSREVRRTWALNEVSLEKTRRERILEIAIGVDGHPLTSFGCDGILCATPTGSTAYAFSAGGPVVWPQVEAMLVVPNAAHALFARPLVVAPTSVITLDVAPHDHDAILAADGRRLITVPAGHRVVIQRDPRPIRVARFHTEDFADRLVAKFRLPTSGFRGL</sequence>
<dbReference type="GO" id="GO:0005737">
    <property type="term" value="C:cytoplasm"/>
    <property type="evidence" value="ECO:0007669"/>
    <property type="project" value="UniProtKB-SubCell"/>
</dbReference>
<dbReference type="InterPro" id="IPR017438">
    <property type="entry name" value="ATP-NAD_kinase_N"/>
</dbReference>
<evidence type="ECO:0000256" key="3">
    <source>
        <dbReference type="ARBA" id="ARBA00022741"/>
    </source>
</evidence>
<evidence type="ECO:0000256" key="2">
    <source>
        <dbReference type="ARBA" id="ARBA00022679"/>
    </source>
</evidence>
<dbReference type="Pfam" id="PF01513">
    <property type="entry name" value="NAD_kinase"/>
    <property type="match status" value="1"/>
</dbReference>
<dbReference type="InterPro" id="IPR017437">
    <property type="entry name" value="ATP-NAD_kinase_PpnK-typ_C"/>
</dbReference>
<name>A0A7L4YI85_9ACTN</name>
<keyword evidence="11" id="KW-1185">Reference proteome</keyword>
<comment type="subcellular location">
    <subcellularLocation>
        <location evidence="9">Cytoplasm</location>
    </subcellularLocation>
</comment>
<dbReference type="HAMAP" id="MF_00361">
    <property type="entry name" value="NAD_kinase"/>
    <property type="match status" value="1"/>
</dbReference>
<evidence type="ECO:0000256" key="6">
    <source>
        <dbReference type="ARBA" id="ARBA00022857"/>
    </source>
</evidence>
<dbReference type="FunCoup" id="A0A7L4YI85">
    <property type="interactions" value="183"/>
</dbReference>
<evidence type="ECO:0000256" key="9">
    <source>
        <dbReference type="HAMAP-Rule" id="MF_00361"/>
    </source>
</evidence>
<dbReference type="SUPFAM" id="SSF111331">
    <property type="entry name" value="NAD kinase/diacylglycerol kinase-like"/>
    <property type="match status" value="1"/>
</dbReference>
<keyword evidence="1 9" id="KW-0963">Cytoplasm</keyword>
<keyword evidence="6 9" id="KW-0521">NADP</keyword>
<dbReference type="GO" id="GO:0005524">
    <property type="term" value="F:ATP binding"/>
    <property type="evidence" value="ECO:0007669"/>
    <property type="project" value="UniProtKB-KW"/>
</dbReference>
<keyword evidence="5 9" id="KW-0067">ATP-binding</keyword>
<keyword evidence="2 9" id="KW-0808">Transferase</keyword>
<dbReference type="EC" id="2.7.1.23" evidence="9"/>
<dbReference type="GO" id="GO:0019674">
    <property type="term" value="P:NAD+ metabolic process"/>
    <property type="evidence" value="ECO:0007669"/>
    <property type="project" value="InterPro"/>
</dbReference>
<gene>
    <name evidence="9" type="primary">nadK</name>
    <name evidence="10" type="ORF">EK0264_00575</name>
</gene>
<comment type="cofactor">
    <cofactor evidence="9">
        <name>a divalent metal cation</name>
        <dbReference type="ChEBI" id="CHEBI:60240"/>
    </cofactor>
</comment>
<keyword evidence="3 9" id="KW-0547">Nucleotide-binding</keyword>
<comment type="function">
    <text evidence="9">Involved in the regulation of the intracellular balance of NAD and NADP, and is a key enzyme in the biosynthesis of NADP. Catalyzes specifically the phosphorylation on 2'-hydroxyl of the adenosine moiety of NAD to yield NADP.</text>
</comment>
<dbReference type="EMBL" id="CP047156">
    <property type="protein sequence ID" value="QHB98937.1"/>
    <property type="molecule type" value="Genomic_DNA"/>
</dbReference>
<dbReference type="Gene3D" id="2.60.200.30">
    <property type="entry name" value="Probable inorganic polyphosphate/atp-NAD kinase, domain 2"/>
    <property type="match status" value="1"/>
</dbReference>
<dbReference type="AlphaFoldDB" id="A0A7L4YI85"/>
<dbReference type="InterPro" id="IPR016064">
    <property type="entry name" value="NAD/diacylglycerol_kinase_sf"/>
</dbReference>
<evidence type="ECO:0000256" key="7">
    <source>
        <dbReference type="ARBA" id="ARBA00023027"/>
    </source>
</evidence>
<evidence type="ECO:0000256" key="5">
    <source>
        <dbReference type="ARBA" id="ARBA00022840"/>
    </source>
</evidence>
<accession>A0A7L4YI85</accession>
<dbReference type="FunFam" id="2.60.200.30:FF:000007">
    <property type="entry name" value="NAD kinase"/>
    <property type="match status" value="1"/>
</dbReference>
<evidence type="ECO:0000256" key="1">
    <source>
        <dbReference type="ARBA" id="ARBA00022490"/>
    </source>
</evidence>
<feature type="binding site" evidence="9">
    <location>
        <position position="186"/>
    </location>
    <ligand>
        <name>NAD(+)</name>
        <dbReference type="ChEBI" id="CHEBI:57540"/>
    </ligand>
</feature>
<feature type="binding site" evidence="9">
    <location>
        <begin position="197"/>
        <end position="202"/>
    </location>
    <ligand>
        <name>NAD(+)</name>
        <dbReference type="ChEBI" id="CHEBI:57540"/>
    </ligand>
</feature>
<dbReference type="PANTHER" id="PTHR20275">
    <property type="entry name" value="NAD KINASE"/>
    <property type="match status" value="1"/>
</dbReference>
<keyword evidence="7 9" id="KW-0520">NAD</keyword>
<evidence type="ECO:0000313" key="11">
    <source>
        <dbReference type="Proteomes" id="UP000463857"/>
    </source>
</evidence>
<feature type="binding site" evidence="9">
    <location>
        <position position="221"/>
    </location>
    <ligand>
        <name>NAD(+)</name>
        <dbReference type="ChEBI" id="CHEBI:57540"/>
    </ligand>
</feature>
<dbReference type="GO" id="GO:0003951">
    <property type="term" value="F:NAD+ kinase activity"/>
    <property type="evidence" value="ECO:0007669"/>
    <property type="project" value="UniProtKB-UniRule"/>
</dbReference>
<feature type="binding site" evidence="9">
    <location>
        <position position="167"/>
    </location>
    <ligand>
        <name>NAD(+)</name>
        <dbReference type="ChEBI" id="CHEBI:57540"/>
    </ligand>
</feature>
<protein>
    <recommendedName>
        <fullName evidence="9">NAD kinase</fullName>
        <ecNumber evidence="9">2.7.1.23</ecNumber>
    </recommendedName>
    <alternativeName>
        <fullName evidence="9">ATP-dependent NAD kinase</fullName>
    </alternativeName>
</protein>
<proteinExistence type="inferred from homology"/>
<comment type="similarity">
    <text evidence="9">Belongs to the NAD kinase family.</text>
</comment>
<dbReference type="InParanoid" id="A0A7L4YI85"/>
<dbReference type="KEGG" id="eke:EK0264_00575"/>
<dbReference type="RefSeq" id="WP_159541926.1">
    <property type="nucleotide sequence ID" value="NZ_CP047156.1"/>
</dbReference>
<evidence type="ECO:0000313" key="10">
    <source>
        <dbReference type="EMBL" id="QHB98937.1"/>
    </source>
</evidence>
<feature type="binding site" evidence="9">
    <location>
        <begin position="80"/>
        <end position="81"/>
    </location>
    <ligand>
        <name>NAD(+)</name>
        <dbReference type="ChEBI" id="CHEBI:57540"/>
    </ligand>
</feature>